<proteinExistence type="predicted"/>
<evidence type="ECO:0000313" key="2">
    <source>
        <dbReference type="EMBL" id="KAG9247881.1"/>
    </source>
</evidence>
<dbReference type="OrthoDB" id="531564at2759"/>
<keyword evidence="1" id="KW-0472">Membrane</keyword>
<dbReference type="GO" id="GO:0005743">
    <property type="term" value="C:mitochondrial inner membrane"/>
    <property type="evidence" value="ECO:0007669"/>
    <property type="project" value="InterPro"/>
</dbReference>
<keyword evidence="1" id="KW-1133">Transmembrane helix</keyword>
<evidence type="ECO:0000256" key="1">
    <source>
        <dbReference type="SAM" id="Phobius"/>
    </source>
</evidence>
<dbReference type="InterPro" id="IPR044980">
    <property type="entry name" value="NDUFB2_plant/fungi"/>
</dbReference>
<sequence>MAGTPGPVAPGAHPVKIPPVRPLYRFFATGLGATMWFFVGVQLIRSSQSAADCPQLMYRAKKDGAVLLGRRHPWDH</sequence>
<dbReference type="Proteomes" id="UP000887226">
    <property type="component" value="Unassembled WGS sequence"/>
</dbReference>
<protein>
    <submittedName>
        <fullName evidence="2">Uncharacterized protein</fullName>
    </submittedName>
</protein>
<evidence type="ECO:0000313" key="3">
    <source>
        <dbReference type="Proteomes" id="UP000887226"/>
    </source>
</evidence>
<organism evidence="2 3">
    <name type="scientific">Calycina marina</name>
    <dbReference type="NCBI Taxonomy" id="1763456"/>
    <lineage>
        <taxon>Eukaryota</taxon>
        <taxon>Fungi</taxon>
        <taxon>Dikarya</taxon>
        <taxon>Ascomycota</taxon>
        <taxon>Pezizomycotina</taxon>
        <taxon>Leotiomycetes</taxon>
        <taxon>Helotiales</taxon>
        <taxon>Pezizellaceae</taxon>
        <taxon>Calycina</taxon>
    </lineage>
</organism>
<gene>
    <name evidence="2" type="ORF">BJ878DRAFT_490682</name>
</gene>
<accession>A0A9P7Z9T9</accession>
<dbReference type="PANTHER" id="PTHR36987">
    <property type="entry name" value="NADH DEHYDROGENASE [UBIQUINONE] 1 BETA SUBCOMPLEX SUBUNIT 2-LIKE"/>
    <property type="match status" value="1"/>
</dbReference>
<dbReference type="EMBL" id="MU253761">
    <property type="protein sequence ID" value="KAG9247881.1"/>
    <property type="molecule type" value="Genomic_DNA"/>
</dbReference>
<dbReference type="GO" id="GO:0045271">
    <property type="term" value="C:respiratory chain complex I"/>
    <property type="evidence" value="ECO:0007669"/>
    <property type="project" value="InterPro"/>
</dbReference>
<dbReference type="AlphaFoldDB" id="A0A9P7Z9T9"/>
<keyword evidence="1" id="KW-0812">Transmembrane</keyword>
<comment type="caution">
    <text evidence="2">The sequence shown here is derived from an EMBL/GenBank/DDBJ whole genome shotgun (WGS) entry which is preliminary data.</text>
</comment>
<dbReference type="PANTHER" id="PTHR36987:SF1">
    <property type="entry name" value="NADH DEHYDROGENASE [UBIQUINONE] 1 BETA SUBCOMPLEX SUBUNIT 2"/>
    <property type="match status" value="1"/>
</dbReference>
<reference evidence="2" key="1">
    <citation type="journal article" date="2021" name="IMA Fungus">
        <title>Genomic characterization of three marine fungi, including Emericellopsis atlantica sp. nov. with signatures of a generalist lifestyle and marine biomass degradation.</title>
        <authorList>
            <person name="Hagestad O.C."/>
            <person name="Hou L."/>
            <person name="Andersen J.H."/>
            <person name="Hansen E.H."/>
            <person name="Altermark B."/>
            <person name="Li C."/>
            <person name="Kuhnert E."/>
            <person name="Cox R.J."/>
            <person name="Crous P.W."/>
            <person name="Spatafora J.W."/>
            <person name="Lail K."/>
            <person name="Amirebrahimi M."/>
            <person name="Lipzen A."/>
            <person name="Pangilinan J."/>
            <person name="Andreopoulos W."/>
            <person name="Hayes R.D."/>
            <person name="Ng V."/>
            <person name="Grigoriev I.V."/>
            <person name="Jackson S.A."/>
            <person name="Sutton T.D.S."/>
            <person name="Dobson A.D.W."/>
            <person name="Rama T."/>
        </authorList>
    </citation>
    <scope>NUCLEOTIDE SEQUENCE</scope>
    <source>
        <strain evidence="2">TRa3180A</strain>
    </source>
</reference>
<feature type="transmembrane region" description="Helical" evidence="1">
    <location>
        <begin position="23"/>
        <end position="44"/>
    </location>
</feature>
<keyword evidence="3" id="KW-1185">Reference proteome</keyword>
<name>A0A9P7Z9T9_9HELO</name>